<evidence type="ECO:0000313" key="2">
    <source>
        <dbReference type="Proteomes" id="UP000245634"/>
    </source>
</evidence>
<organism evidence="1 2">
    <name type="scientific">Tumebacillus permanentifrigoris</name>
    <dbReference type="NCBI Taxonomy" id="378543"/>
    <lineage>
        <taxon>Bacteria</taxon>
        <taxon>Bacillati</taxon>
        <taxon>Bacillota</taxon>
        <taxon>Bacilli</taxon>
        <taxon>Bacillales</taxon>
        <taxon>Alicyclobacillaceae</taxon>
        <taxon>Tumebacillus</taxon>
    </lineage>
</organism>
<dbReference type="Proteomes" id="UP000245634">
    <property type="component" value="Unassembled WGS sequence"/>
</dbReference>
<name>A0A316DDM5_9BACL</name>
<comment type="caution">
    <text evidence="1">The sequence shown here is derived from an EMBL/GenBank/DDBJ whole genome shotgun (WGS) entry which is preliminary data.</text>
</comment>
<keyword evidence="2" id="KW-1185">Reference proteome</keyword>
<proteinExistence type="predicted"/>
<reference evidence="1 2" key="1">
    <citation type="submission" date="2018-05" db="EMBL/GenBank/DDBJ databases">
        <title>Genomic Encyclopedia of Type Strains, Phase IV (KMG-IV): sequencing the most valuable type-strain genomes for metagenomic binning, comparative biology and taxonomic classification.</title>
        <authorList>
            <person name="Goeker M."/>
        </authorList>
    </citation>
    <scope>NUCLEOTIDE SEQUENCE [LARGE SCALE GENOMIC DNA]</scope>
    <source>
        <strain evidence="1 2">DSM 18773</strain>
    </source>
</reference>
<sequence>MAKKSHGLSIALAVGLFVGVASSALSLMEMGATGAANSGEYPTEEMSMKKIFNSLSSDQKDAIKQNLSDRMSNSNFDSGEYNISIGDLSDSASFADVGPKSQFITQ</sequence>
<dbReference type="RefSeq" id="WP_109688203.1">
    <property type="nucleotide sequence ID" value="NZ_QGGL01000006.1"/>
</dbReference>
<protein>
    <submittedName>
        <fullName evidence="1">Uncharacterized protein</fullName>
    </submittedName>
</protein>
<dbReference type="EMBL" id="QGGL01000006">
    <property type="protein sequence ID" value="PWK13757.1"/>
    <property type="molecule type" value="Genomic_DNA"/>
</dbReference>
<accession>A0A316DDM5</accession>
<gene>
    <name evidence="1" type="ORF">C7459_10635</name>
</gene>
<evidence type="ECO:0000313" key="1">
    <source>
        <dbReference type="EMBL" id="PWK13757.1"/>
    </source>
</evidence>
<dbReference type="AlphaFoldDB" id="A0A316DDM5"/>